<gene>
    <name evidence="1" type="ORF">TCMB3V08_LOCUS9020</name>
</gene>
<dbReference type="EMBL" id="OE184266">
    <property type="protein sequence ID" value="CAD7576451.1"/>
    <property type="molecule type" value="Genomic_DNA"/>
</dbReference>
<organism evidence="1">
    <name type="scientific">Timema californicum</name>
    <name type="common">California timema</name>
    <name type="synonym">Walking stick</name>
    <dbReference type="NCBI Taxonomy" id="61474"/>
    <lineage>
        <taxon>Eukaryota</taxon>
        <taxon>Metazoa</taxon>
        <taxon>Ecdysozoa</taxon>
        <taxon>Arthropoda</taxon>
        <taxon>Hexapoda</taxon>
        <taxon>Insecta</taxon>
        <taxon>Pterygota</taxon>
        <taxon>Neoptera</taxon>
        <taxon>Polyneoptera</taxon>
        <taxon>Phasmatodea</taxon>
        <taxon>Timematodea</taxon>
        <taxon>Timematoidea</taxon>
        <taxon>Timematidae</taxon>
        <taxon>Timema</taxon>
    </lineage>
</organism>
<evidence type="ECO:0000313" key="1">
    <source>
        <dbReference type="EMBL" id="CAD7576451.1"/>
    </source>
</evidence>
<protein>
    <submittedName>
        <fullName evidence="1">(California timema) hypothetical protein</fullName>
    </submittedName>
</protein>
<accession>A0A7R9JBV9</accession>
<name>A0A7R9JBV9_TIMCA</name>
<reference evidence="1" key="1">
    <citation type="submission" date="2020-11" db="EMBL/GenBank/DDBJ databases">
        <authorList>
            <person name="Tran Van P."/>
        </authorList>
    </citation>
    <scope>NUCLEOTIDE SEQUENCE</scope>
</reference>
<sequence length="295" mass="32682">MVQVSDMEQLKAYILVSTVNSHCKTFQGKQTEHVYITAVHPTEIRTLISPSSAVELNTTSALANYATEAVLMYRLPRRQPNELIVHPFRGGSFHVPVRSDDGDSEYEVVELAVDVLVVVECCVFLNCCNASHLMSLNSEGAMKEDDCYHYCNYYHLESEGMVDDCLLDLLARSRFESLLDIPGFTEESLELEVSPSPCPMIVIGVLLPVQVVPICVSHVLGTRRVLRVCVHAFAICVKGESGSSKTVCLTQKRTLICVEEDRKTILEKPPSVHPMEIRISISPSSAVQSTPRGAR</sequence>
<proteinExistence type="predicted"/>
<dbReference type="AlphaFoldDB" id="A0A7R9JBV9"/>